<protein>
    <submittedName>
        <fullName evidence="1">Uncharacterized protein</fullName>
    </submittedName>
</protein>
<reference evidence="1 2" key="1">
    <citation type="submission" date="2016-04" db="EMBL/GenBank/DDBJ databases">
        <authorList>
            <person name="Regsiter A."/>
            <person name="William W."/>
        </authorList>
    </citation>
    <scope>NUCLEOTIDE SEQUENCE [LARGE SCALE GENOMIC DNA]</scope>
    <source>
        <strain evidence="1 2">92</strain>
    </source>
</reference>
<sequence>MPVHRKTRQFYIWLLQDVPKVPLLLNSVYPNLKERRVSGVTEEHINEKACFKPACENCCSRRSGGRHHDWG</sequence>
<dbReference type="AlphaFoldDB" id="A0AAX2BHG8"/>
<dbReference type="Proteomes" id="UP000245995">
    <property type="component" value="Chromosome CITRO92"/>
</dbReference>
<name>A0AAX2BHG8_CITAM</name>
<gene>
    <name evidence="1" type="ORF">CITRO92_1946</name>
</gene>
<proteinExistence type="predicted"/>
<dbReference type="EMBL" id="LT556085">
    <property type="protein sequence ID" value="SAZ38370.1"/>
    <property type="molecule type" value="Genomic_DNA"/>
</dbReference>
<accession>A0AAX2BHG8</accession>
<evidence type="ECO:0000313" key="1">
    <source>
        <dbReference type="EMBL" id="SAZ38370.1"/>
    </source>
</evidence>
<evidence type="ECO:0000313" key="2">
    <source>
        <dbReference type="Proteomes" id="UP000245995"/>
    </source>
</evidence>
<organism evidence="1 2">
    <name type="scientific">Citrobacter amalonaticus</name>
    <dbReference type="NCBI Taxonomy" id="35703"/>
    <lineage>
        <taxon>Bacteria</taxon>
        <taxon>Pseudomonadati</taxon>
        <taxon>Pseudomonadota</taxon>
        <taxon>Gammaproteobacteria</taxon>
        <taxon>Enterobacterales</taxon>
        <taxon>Enterobacteriaceae</taxon>
        <taxon>Citrobacter</taxon>
    </lineage>
</organism>